<dbReference type="Proteomes" id="UP000688137">
    <property type="component" value="Unassembled WGS sequence"/>
</dbReference>
<evidence type="ECO:0000313" key="2">
    <source>
        <dbReference type="Proteomes" id="UP000688137"/>
    </source>
</evidence>
<accession>A0A8S1KTK4</accession>
<organism evidence="1 2">
    <name type="scientific">Paramecium primaurelia</name>
    <dbReference type="NCBI Taxonomy" id="5886"/>
    <lineage>
        <taxon>Eukaryota</taxon>
        <taxon>Sar</taxon>
        <taxon>Alveolata</taxon>
        <taxon>Ciliophora</taxon>
        <taxon>Intramacronucleata</taxon>
        <taxon>Oligohymenophorea</taxon>
        <taxon>Peniculida</taxon>
        <taxon>Parameciidae</taxon>
        <taxon>Paramecium</taxon>
    </lineage>
</organism>
<dbReference type="OMA" id="CNSKYQS"/>
<reference evidence="1" key="1">
    <citation type="submission" date="2021-01" db="EMBL/GenBank/DDBJ databases">
        <authorList>
            <consortium name="Genoscope - CEA"/>
            <person name="William W."/>
        </authorList>
    </citation>
    <scope>NUCLEOTIDE SEQUENCE</scope>
</reference>
<protein>
    <submittedName>
        <fullName evidence="1">Uncharacterized protein</fullName>
    </submittedName>
</protein>
<gene>
    <name evidence="1" type="ORF">PPRIM_AZ9-3.1.T0210389</name>
</gene>
<dbReference type="EMBL" id="CAJJDM010000019">
    <property type="protein sequence ID" value="CAD8054284.1"/>
    <property type="molecule type" value="Genomic_DNA"/>
</dbReference>
<dbReference type="AlphaFoldDB" id="A0A8S1KTK4"/>
<name>A0A8S1KTK4_PARPR</name>
<sequence>MITNYYKQSRQQSYFSSKKTTCEFHCHQKYQSKSTTPSKSRIQQKQSNKNLKLKFRIPKGEQKYYQECFPEEYTIFSINNEIYFEKDIIKCKQKDSQLNTTLEGSSDEDPTQLQDFTLQASLNPIHYTQYQHSSRFVYSNRERIFEERRTSLSPMQRSLYFRNNSQLQSSKRKIFD</sequence>
<proteinExistence type="predicted"/>
<comment type="caution">
    <text evidence="1">The sequence shown here is derived from an EMBL/GenBank/DDBJ whole genome shotgun (WGS) entry which is preliminary data.</text>
</comment>
<evidence type="ECO:0000313" key="1">
    <source>
        <dbReference type="EMBL" id="CAD8054284.1"/>
    </source>
</evidence>
<keyword evidence="2" id="KW-1185">Reference proteome</keyword>